<dbReference type="Proteomes" id="UP001470230">
    <property type="component" value="Unassembled WGS sequence"/>
</dbReference>
<comment type="caution">
    <text evidence="3">The sequence shown here is derived from an EMBL/GenBank/DDBJ whole genome shotgun (WGS) entry which is preliminary data.</text>
</comment>
<organism evidence="3 4">
    <name type="scientific">Tritrichomonas musculus</name>
    <dbReference type="NCBI Taxonomy" id="1915356"/>
    <lineage>
        <taxon>Eukaryota</taxon>
        <taxon>Metamonada</taxon>
        <taxon>Parabasalia</taxon>
        <taxon>Tritrichomonadida</taxon>
        <taxon>Tritrichomonadidae</taxon>
        <taxon>Tritrichomonas</taxon>
    </lineage>
</organism>
<dbReference type="PROSITE" id="PS50172">
    <property type="entry name" value="BRCT"/>
    <property type="match status" value="1"/>
</dbReference>
<feature type="compositionally biased region" description="Polar residues" evidence="1">
    <location>
        <begin position="174"/>
        <end position="188"/>
    </location>
</feature>
<evidence type="ECO:0000313" key="3">
    <source>
        <dbReference type="EMBL" id="KAK8890930.1"/>
    </source>
</evidence>
<evidence type="ECO:0000256" key="1">
    <source>
        <dbReference type="SAM" id="MobiDB-lite"/>
    </source>
</evidence>
<sequence>MPLVFLSKRLKEEEKDETKTILEKYSDSVEYTEIPNDSRIDLIVRIKSDILTNQVYRSLNVTFPCLKQMDLKNINPFQFQPRNIGLRNIFLLGKKISLFQIQFSKPIFSLIKSMGGTINESSDLNDADIIITDQKFKTQDFSVPLVSSSWIYAISNQTLETPFDQYLITKENSKPSNLNSKQSSQTQELPKIAVKSSSSSNSQAITISVVKDKPKFENSCKKENISASSHNIKNKQSKPSKRRNILNCIRPLSQSSQSINDQIKDEICENIPKPVLSDFEKSPLLLKSSKNENKAKADNELKDKNNNDIEYSLEFDVKSKQNVIIDCPDLPVPDEAEKLMQNSPRRISNANSNHTVSPKINEIMQILTKKSHKKHQKSNDNLRSIPSYEELSFLNNFSQIPRDDENEDEFINDVYYDTTKETQELNEQHSTQMDEDELFRMLES</sequence>
<feature type="region of interest" description="Disordered" evidence="1">
    <location>
        <begin position="220"/>
        <end position="243"/>
    </location>
</feature>
<dbReference type="EMBL" id="JAPFFF010000004">
    <property type="protein sequence ID" value="KAK8890930.1"/>
    <property type="molecule type" value="Genomic_DNA"/>
</dbReference>
<keyword evidence="4" id="KW-1185">Reference proteome</keyword>
<feature type="region of interest" description="Disordered" evidence="1">
    <location>
        <begin position="174"/>
        <end position="195"/>
    </location>
</feature>
<name>A0ABR2KLS8_9EUKA</name>
<protein>
    <recommendedName>
        <fullName evidence="2">BRCT domain-containing protein</fullName>
    </recommendedName>
</protein>
<proteinExistence type="predicted"/>
<feature type="compositionally biased region" description="Basic residues" evidence="1">
    <location>
        <begin position="232"/>
        <end position="243"/>
    </location>
</feature>
<dbReference type="InterPro" id="IPR001357">
    <property type="entry name" value="BRCT_dom"/>
</dbReference>
<feature type="domain" description="BRCT" evidence="2">
    <location>
        <begin position="107"/>
        <end position="168"/>
    </location>
</feature>
<accession>A0ABR2KLS8</accession>
<reference evidence="3 4" key="1">
    <citation type="submission" date="2024-04" db="EMBL/GenBank/DDBJ databases">
        <title>Tritrichomonas musculus Genome.</title>
        <authorList>
            <person name="Alves-Ferreira E."/>
            <person name="Grigg M."/>
            <person name="Lorenzi H."/>
            <person name="Galac M."/>
        </authorList>
    </citation>
    <scope>NUCLEOTIDE SEQUENCE [LARGE SCALE GENOMIC DNA]</scope>
    <source>
        <strain evidence="3 4">EAF2021</strain>
    </source>
</reference>
<gene>
    <name evidence="3" type="ORF">M9Y10_028130</name>
</gene>
<evidence type="ECO:0000259" key="2">
    <source>
        <dbReference type="PROSITE" id="PS50172"/>
    </source>
</evidence>
<evidence type="ECO:0000313" key="4">
    <source>
        <dbReference type="Proteomes" id="UP001470230"/>
    </source>
</evidence>